<evidence type="ECO:0000313" key="1">
    <source>
        <dbReference type="EMBL" id="KAI5062444.1"/>
    </source>
</evidence>
<accession>A0A9D4U8E1</accession>
<reference evidence="1" key="1">
    <citation type="submission" date="2021-01" db="EMBL/GenBank/DDBJ databases">
        <title>Adiantum capillus-veneris genome.</title>
        <authorList>
            <person name="Fang Y."/>
            <person name="Liao Q."/>
        </authorList>
    </citation>
    <scope>NUCLEOTIDE SEQUENCE</scope>
    <source>
        <strain evidence="1">H3</strain>
        <tissue evidence="1">Leaf</tissue>
    </source>
</reference>
<sequence>MSTCTPAAKTASTPEDEGVAAQGCLAAAVPAHLADAFANPVAKSPAPTSQPLAVMDKNAPSVDTLGAAVHALVQANGHSVKHLADAPHKANQVLEAPYTFALSAAKSATFVASSGPRPKS</sequence>
<dbReference type="EMBL" id="JABFUD020000022">
    <property type="protein sequence ID" value="KAI5062444.1"/>
    <property type="molecule type" value="Genomic_DNA"/>
</dbReference>
<dbReference type="OrthoDB" id="10607674at2759"/>
<name>A0A9D4U8E1_ADICA</name>
<proteinExistence type="predicted"/>
<protein>
    <submittedName>
        <fullName evidence="1">Uncharacterized protein</fullName>
    </submittedName>
</protein>
<keyword evidence="2" id="KW-1185">Reference proteome</keyword>
<dbReference type="Proteomes" id="UP000886520">
    <property type="component" value="Chromosome 22"/>
</dbReference>
<organism evidence="1 2">
    <name type="scientific">Adiantum capillus-veneris</name>
    <name type="common">Maidenhair fern</name>
    <dbReference type="NCBI Taxonomy" id="13818"/>
    <lineage>
        <taxon>Eukaryota</taxon>
        <taxon>Viridiplantae</taxon>
        <taxon>Streptophyta</taxon>
        <taxon>Embryophyta</taxon>
        <taxon>Tracheophyta</taxon>
        <taxon>Polypodiopsida</taxon>
        <taxon>Polypodiidae</taxon>
        <taxon>Polypodiales</taxon>
        <taxon>Pteridineae</taxon>
        <taxon>Pteridaceae</taxon>
        <taxon>Vittarioideae</taxon>
        <taxon>Adiantum</taxon>
    </lineage>
</organism>
<evidence type="ECO:0000313" key="2">
    <source>
        <dbReference type="Proteomes" id="UP000886520"/>
    </source>
</evidence>
<gene>
    <name evidence="1" type="ORF">GOP47_0022983</name>
</gene>
<comment type="caution">
    <text evidence="1">The sequence shown here is derived from an EMBL/GenBank/DDBJ whole genome shotgun (WGS) entry which is preliminary data.</text>
</comment>
<dbReference type="AlphaFoldDB" id="A0A9D4U8E1"/>